<dbReference type="AlphaFoldDB" id="A0A084XU87"/>
<evidence type="ECO:0000256" key="1">
    <source>
        <dbReference type="SAM" id="SignalP"/>
    </source>
</evidence>
<gene>
    <name evidence="2" type="ORF">CAPSK01_004874</name>
</gene>
<dbReference type="EMBL" id="JDSS02000053">
    <property type="protein sequence ID" value="KFB66031.1"/>
    <property type="molecule type" value="Genomic_DNA"/>
</dbReference>
<name>A0A084XU87_9PROT</name>
<keyword evidence="1" id="KW-0732">Signal</keyword>
<reference evidence="2 3" key="1">
    <citation type="submission" date="2014-07" db="EMBL/GenBank/DDBJ databases">
        <title>Expanding our view of genomic diversity in Candidatus Accumulibacter clades.</title>
        <authorList>
            <person name="Skennerton C.T."/>
            <person name="Barr J.J."/>
            <person name="Slater F.R."/>
            <person name="Bond P.L."/>
            <person name="Tyson G.W."/>
        </authorList>
    </citation>
    <scope>NUCLEOTIDE SEQUENCE [LARGE SCALE GENOMIC DNA]</scope>
    <source>
        <strain evidence="3">SK-01</strain>
    </source>
</reference>
<proteinExistence type="predicted"/>
<evidence type="ECO:0000313" key="3">
    <source>
        <dbReference type="Proteomes" id="UP000019812"/>
    </source>
</evidence>
<protein>
    <submittedName>
        <fullName evidence="2">Uncharacterized protein</fullName>
    </submittedName>
</protein>
<accession>A0A084XU87</accession>
<dbReference type="Proteomes" id="UP000019812">
    <property type="component" value="Unassembled WGS sequence"/>
</dbReference>
<feature type="chain" id="PRO_5001785415" evidence="1">
    <location>
        <begin position="21"/>
        <end position="141"/>
    </location>
</feature>
<organism evidence="2 3">
    <name type="scientific">Candidatus Accumulibacter vicinus</name>
    <dbReference type="NCBI Taxonomy" id="2954382"/>
    <lineage>
        <taxon>Bacteria</taxon>
        <taxon>Pseudomonadati</taxon>
        <taxon>Pseudomonadota</taxon>
        <taxon>Betaproteobacteria</taxon>
        <taxon>Candidatus Accumulibacter</taxon>
    </lineage>
</organism>
<dbReference type="RefSeq" id="WP_034931601.1">
    <property type="nucleotide sequence ID" value="NZ_JDSS02000053.1"/>
</dbReference>
<sequence precursor="true">MRIRFVVAFFSSLIASIASAGGSSYATTIEAMEKVDNDYYRLTVKTLAFSDTPEHAVLHLKYRPRALGWFRRPSMITREAYEHCIAEFKAHFEKRESFSLGIMGTGFIDLPNKPGEYQSNALAVLEEHHGERVCFSFAMPV</sequence>
<evidence type="ECO:0000313" key="2">
    <source>
        <dbReference type="EMBL" id="KFB66031.1"/>
    </source>
</evidence>
<feature type="signal peptide" evidence="1">
    <location>
        <begin position="1"/>
        <end position="20"/>
    </location>
</feature>
<comment type="caution">
    <text evidence="2">The sequence shown here is derived from an EMBL/GenBank/DDBJ whole genome shotgun (WGS) entry which is preliminary data.</text>
</comment>